<keyword evidence="6" id="KW-1185">Reference proteome</keyword>
<protein>
    <recommendedName>
        <fullName evidence="4">PilY1 beta-propeller domain-containing protein</fullName>
    </recommendedName>
</protein>
<organism evidence="5 6">
    <name type="scientific">Vitreoscilla filiformis</name>
    <dbReference type="NCBI Taxonomy" id="63"/>
    <lineage>
        <taxon>Bacteria</taxon>
        <taxon>Pseudomonadati</taxon>
        <taxon>Pseudomonadota</taxon>
        <taxon>Betaproteobacteria</taxon>
        <taxon>Neisseriales</taxon>
        <taxon>Neisseriaceae</taxon>
        <taxon>Vitreoscilla</taxon>
    </lineage>
</organism>
<evidence type="ECO:0000256" key="2">
    <source>
        <dbReference type="ARBA" id="ARBA00022837"/>
    </source>
</evidence>
<dbReference type="Pfam" id="PF05567">
    <property type="entry name" value="T4P_PilY1"/>
    <property type="match status" value="1"/>
</dbReference>
<dbReference type="Proteomes" id="UP000199729">
    <property type="component" value="Chromosome"/>
</dbReference>
<keyword evidence="1" id="KW-0479">Metal-binding</keyword>
<name>A0A221KF43_VITFI</name>
<proteinExistence type="predicted"/>
<accession>A0A221KF43</accession>
<evidence type="ECO:0000259" key="4">
    <source>
        <dbReference type="Pfam" id="PF05567"/>
    </source>
</evidence>
<feature type="region of interest" description="Disordered" evidence="3">
    <location>
        <begin position="347"/>
        <end position="387"/>
    </location>
</feature>
<dbReference type="InterPro" id="IPR008707">
    <property type="entry name" value="B-propeller_PilY1"/>
</dbReference>
<dbReference type="AlphaFoldDB" id="A0A221KF43"/>
<feature type="domain" description="PilY1 beta-propeller" evidence="4">
    <location>
        <begin position="660"/>
        <end position="956"/>
    </location>
</feature>
<dbReference type="GO" id="GO:0046872">
    <property type="term" value="F:metal ion binding"/>
    <property type="evidence" value="ECO:0007669"/>
    <property type="project" value="UniProtKB-KW"/>
</dbReference>
<dbReference type="EMBL" id="CP022423">
    <property type="protein sequence ID" value="ASM77467.1"/>
    <property type="molecule type" value="Genomic_DNA"/>
</dbReference>
<evidence type="ECO:0000256" key="1">
    <source>
        <dbReference type="ARBA" id="ARBA00022723"/>
    </source>
</evidence>
<sequence length="1192" mass="127969">MLSQEGEAPRPNLMLTLDDSRSMNWDFLPDGFFSRQGVNGLWLGQDGSVAAFPHDPLSGNGLTLVPAQRREPATLEPIYQKQYRSPDVNALFYNPDVRYLPWVARSGARWSQAVAVAARHDPLTLATLDLTRMWPQQTARFCFGREAGCRTETQDFHPGLYYRLRSGGDPHDPAAYQRFDLNVAGEHAPLSKHPARTDCAGPRCTQAEERQNFANWFTYHRHRLSIAKAALSEALARAVGRVRVGWGTINQPDAWVDELHMAVVRQGVRELDTHHLTHVLQGVQAIQAQGETPLRTAVPSVGRYFRARNDRWNPWLEIPGEADTAQAPCRRAFHLLMTDGQYNDPAPAIGDLDGQDGPDHAHANPLGAQPTRILAAPPRRDGPADQPGRAATLADTVMQDYWADLMPRLSNRVPPTPDDPAFWQHLSLLAVGLGLQGELPATNEAERANTLAQLRAGQWHWPDPNTSLAARVDDLWHAAVNTGGAFYTVQQAQDLERALQAALTQTHGGSIQSGGVAWAGQRLSVDGLTRYVTRYRWPAAWGDVQAYAVDASGEATAPGGAWVWSAAEQLPAPMDRALVTWNGTAGVPFTWEGIGVDNQARLGAPHVVDYVRGETSFEGAGQWFRPRGGHVLGAFVHTPPTLVQAGASLGYERLSDAQAAATYPAYRAARQARREGVLWAGSSAGVLSAFRLSDGREVFGYLPQAGLERMAQVMRLDTTGTAPPPVMGVDGPLLETDAYLQPRGEAARRWANLLVGSLGAGGRALFALALPTSDVTALSADAVQWELTDDADLGHVTAPFQAGRLVGGEGYAFVGNGVDSPSGEAVLLVVSLQTGRIVQRLRVPSGDGARNGLMGVQLLRNAQEEVYAAYAGDLQGHLWRFDFPDADPQHAGVAWGGRPLFSAHDAQGRPQPFSAPPLVGPHPAGGVGVLVGTGRLLHDIDVATSNVQSFYGLRDPTPLETSALDALPVSVDRARLLTQQVQPTPIAGSDGQRYLSVTAHALDPAQHDGWVLDLTVQAGQRVLSAAQWVAGQVLFSSVTPPQRAAVCELAQAQAHHFVLDAWSGAAITTPLFDVNADGVVNTHDTVNLPAGQGVAAVLSTDPVMGPVLGAQAGLVSAGSSSAATAVSTPICRPDPLGKCPPHHCLVALTRADAAHIELCLPDRCARSPDAEGCRDKVILDRIWRPLLNPPVF</sequence>
<gene>
    <name evidence="5" type="ORF">VITFI_CDS1689</name>
</gene>
<reference evidence="5 6" key="1">
    <citation type="submission" date="2017-07" db="EMBL/GenBank/DDBJ databases">
        <title>Complete Genome Sequence of the cosmetic ferment Vitreoscilla filiformis (ATCC15551).</title>
        <authorList>
            <person name="Contreras S."/>
            <person name="Sagory-Zalkind P."/>
            <person name="Blanquart H."/>
            <person name="Iltis A."/>
            <person name="Morand S.C."/>
        </authorList>
    </citation>
    <scope>NUCLEOTIDE SEQUENCE [LARGE SCALE GENOMIC DNA]</scope>
    <source>
        <strain evidence="5 6">ATCC 15551</strain>
    </source>
</reference>
<evidence type="ECO:0000313" key="6">
    <source>
        <dbReference type="Proteomes" id="UP000199729"/>
    </source>
</evidence>
<keyword evidence="2" id="KW-0106">Calcium</keyword>
<evidence type="ECO:0000313" key="5">
    <source>
        <dbReference type="EMBL" id="ASM77467.1"/>
    </source>
</evidence>
<dbReference type="KEGG" id="vff:VITFI_CDS1689"/>
<evidence type="ECO:0000256" key="3">
    <source>
        <dbReference type="SAM" id="MobiDB-lite"/>
    </source>
</evidence>